<accession>A0ABY1R9J3</accession>
<evidence type="ECO:0000256" key="1">
    <source>
        <dbReference type="SAM" id="Phobius"/>
    </source>
</evidence>
<dbReference type="Proteomes" id="UP000194464">
    <property type="component" value="Unassembled WGS sequence"/>
</dbReference>
<dbReference type="EMBL" id="FXWJ01000001">
    <property type="protein sequence ID" value="SMQ58012.1"/>
    <property type="molecule type" value="Genomic_DNA"/>
</dbReference>
<evidence type="ECO:0000313" key="2">
    <source>
        <dbReference type="EMBL" id="SMQ58012.1"/>
    </source>
</evidence>
<evidence type="ECO:0008006" key="4">
    <source>
        <dbReference type="Google" id="ProtNLM"/>
    </source>
</evidence>
<keyword evidence="1" id="KW-0472">Membrane</keyword>
<gene>
    <name evidence="2" type="ORF">SAMN06295909_0089</name>
</gene>
<protein>
    <recommendedName>
        <fullName evidence="4">DUF2530 domain-containing protein</fullName>
    </recommendedName>
</protein>
<sequence>MTRPPRPDFRRGPFPWLTDERQAGPHFWPVVSPWGLGSLGLLLLGAAALFVVSGMTSGDQERLMAGIFIAILPGGAGAVALVMAIIRWRWFRGARRSRPTPPR</sequence>
<reference evidence="2 3" key="1">
    <citation type="submission" date="2017-04" db="EMBL/GenBank/DDBJ databases">
        <authorList>
            <person name="Varghese N."/>
            <person name="Submissions S."/>
        </authorList>
    </citation>
    <scope>NUCLEOTIDE SEQUENCE [LARGE SCALE GENOMIC DNA]</scope>
    <source>
        <strain evidence="2 3">VKM Ac-1784</strain>
    </source>
</reference>
<evidence type="ECO:0000313" key="3">
    <source>
        <dbReference type="Proteomes" id="UP000194464"/>
    </source>
</evidence>
<comment type="caution">
    <text evidence="2">The sequence shown here is derived from an EMBL/GenBank/DDBJ whole genome shotgun (WGS) entry which is preliminary data.</text>
</comment>
<keyword evidence="3" id="KW-1185">Reference proteome</keyword>
<keyword evidence="1" id="KW-0812">Transmembrane</keyword>
<keyword evidence="1" id="KW-1133">Transmembrane helix</keyword>
<feature type="transmembrane region" description="Helical" evidence="1">
    <location>
        <begin position="27"/>
        <end position="51"/>
    </location>
</feature>
<organism evidence="2 3">
    <name type="scientific">Plantibacter elymi</name>
    <name type="common">nom. nud.</name>
    <dbReference type="NCBI Taxonomy" id="199708"/>
    <lineage>
        <taxon>Bacteria</taxon>
        <taxon>Bacillati</taxon>
        <taxon>Actinomycetota</taxon>
        <taxon>Actinomycetes</taxon>
        <taxon>Micrococcales</taxon>
        <taxon>Microbacteriaceae</taxon>
        <taxon>Plantibacter</taxon>
    </lineage>
</organism>
<feature type="transmembrane region" description="Helical" evidence="1">
    <location>
        <begin position="63"/>
        <end position="86"/>
    </location>
</feature>
<proteinExistence type="predicted"/>
<name>A0ABY1R9J3_9MICO</name>